<evidence type="ECO:0000313" key="2">
    <source>
        <dbReference type="EMBL" id="PRY06087.1"/>
    </source>
</evidence>
<feature type="compositionally biased region" description="Acidic residues" evidence="1">
    <location>
        <begin position="165"/>
        <end position="189"/>
    </location>
</feature>
<organism evidence="2 3">
    <name type="scientific">Kineococcus rhizosphaerae</name>
    <dbReference type="NCBI Taxonomy" id="559628"/>
    <lineage>
        <taxon>Bacteria</taxon>
        <taxon>Bacillati</taxon>
        <taxon>Actinomycetota</taxon>
        <taxon>Actinomycetes</taxon>
        <taxon>Kineosporiales</taxon>
        <taxon>Kineosporiaceae</taxon>
        <taxon>Kineococcus</taxon>
    </lineage>
</organism>
<feature type="region of interest" description="Disordered" evidence="1">
    <location>
        <begin position="152"/>
        <end position="189"/>
    </location>
</feature>
<protein>
    <recommendedName>
        <fullName evidence="4">DNA-directed RNA polymerase specialized sigma24 family protein</fullName>
    </recommendedName>
</protein>
<gene>
    <name evidence="2" type="ORF">CLV37_1352</name>
</gene>
<dbReference type="OrthoDB" id="3579809at2"/>
<keyword evidence="3" id="KW-1185">Reference proteome</keyword>
<evidence type="ECO:0000313" key="3">
    <source>
        <dbReference type="Proteomes" id="UP000238083"/>
    </source>
</evidence>
<proteinExistence type="predicted"/>
<dbReference type="AlphaFoldDB" id="A0A2T0QNA8"/>
<dbReference type="EMBL" id="PVZF01000035">
    <property type="protein sequence ID" value="PRY06087.1"/>
    <property type="molecule type" value="Genomic_DNA"/>
</dbReference>
<accession>A0A2T0QNA8</accession>
<name>A0A2T0QNA8_9ACTN</name>
<evidence type="ECO:0008006" key="4">
    <source>
        <dbReference type="Google" id="ProtNLM"/>
    </source>
</evidence>
<dbReference type="Proteomes" id="UP000238083">
    <property type="component" value="Unassembled WGS sequence"/>
</dbReference>
<comment type="caution">
    <text evidence="2">The sequence shown here is derived from an EMBL/GenBank/DDBJ whole genome shotgun (WGS) entry which is preliminary data.</text>
</comment>
<reference evidence="2 3" key="1">
    <citation type="submission" date="2018-03" db="EMBL/GenBank/DDBJ databases">
        <title>Genomic Encyclopedia of Archaeal and Bacterial Type Strains, Phase II (KMG-II): from individual species to whole genera.</title>
        <authorList>
            <person name="Goeker M."/>
        </authorList>
    </citation>
    <scope>NUCLEOTIDE SEQUENCE [LARGE SCALE GENOMIC DNA]</scope>
    <source>
        <strain evidence="2 3">DSM 19711</strain>
    </source>
</reference>
<sequence>MPPEDHDTHPPRLASPWFENSRAGDLDFIRSRFSGLRWAYVAAVERLVDEVLGLPDPAVDPDRHAEALQDPTVRRLRYTAALRLVRLFPTDVEPVFVTEARRAGASWTEVGDAVDVSRQAARERWLHLDVPKGPPVKPPRVRDLFADLGGVSTRRISQEPPAGGVDEDSDVDLVEDLDVEEGSEEASTP</sequence>
<dbReference type="RefSeq" id="WP_106215694.1">
    <property type="nucleotide sequence ID" value="NZ_PVZF01000035.1"/>
</dbReference>
<evidence type="ECO:0000256" key="1">
    <source>
        <dbReference type="SAM" id="MobiDB-lite"/>
    </source>
</evidence>